<dbReference type="PANTHER" id="PTHR24223">
    <property type="entry name" value="ATP-BINDING CASSETTE SUB-FAMILY C"/>
    <property type="match status" value="1"/>
</dbReference>
<comment type="subcellular location">
    <subcellularLocation>
        <location evidence="1">Membrane</location>
        <topology evidence="1">Multi-pass membrane protein</topology>
    </subcellularLocation>
</comment>
<evidence type="ECO:0000256" key="3">
    <source>
        <dbReference type="ARBA" id="ARBA00022448"/>
    </source>
</evidence>
<feature type="transmembrane region" description="Helical" evidence="11">
    <location>
        <begin position="1607"/>
        <end position="1629"/>
    </location>
</feature>
<feature type="transmembrane region" description="Helical" evidence="11">
    <location>
        <begin position="1641"/>
        <end position="1663"/>
    </location>
</feature>
<evidence type="ECO:0000256" key="11">
    <source>
        <dbReference type="SAM" id="Phobius"/>
    </source>
</evidence>
<evidence type="ECO:0000256" key="7">
    <source>
        <dbReference type="ARBA" id="ARBA00022840"/>
    </source>
</evidence>
<feature type="transmembrane region" description="Helical" evidence="11">
    <location>
        <begin position="1573"/>
        <end position="1595"/>
    </location>
</feature>
<evidence type="ECO:0000256" key="5">
    <source>
        <dbReference type="ARBA" id="ARBA00022737"/>
    </source>
</evidence>
<dbReference type="InterPro" id="IPR003439">
    <property type="entry name" value="ABC_transporter-like_ATP-bd"/>
</dbReference>
<feature type="transmembrane region" description="Helical" evidence="11">
    <location>
        <begin position="2326"/>
        <end position="2345"/>
    </location>
</feature>
<feature type="transmembrane region" description="Helical" evidence="11">
    <location>
        <begin position="954"/>
        <end position="978"/>
    </location>
</feature>
<dbReference type="InterPro" id="IPR017871">
    <property type="entry name" value="ABC_transporter-like_CS"/>
</dbReference>
<feature type="transmembrane region" description="Helical" evidence="11">
    <location>
        <begin position="440"/>
        <end position="458"/>
    </location>
</feature>
<feature type="domain" description="ABC transmembrane type-1" evidence="13">
    <location>
        <begin position="825"/>
        <end position="1106"/>
    </location>
</feature>
<dbReference type="PANTHER" id="PTHR24223:SF263">
    <property type="entry name" value="ABC-TYPE XENOBIOTIC TRANSPORTER"/>
    <property type="match status" value="1"/>
</dbReference>
<dbReference type="STRING" id="56857.A0A200Q3R5"/>
<feature type="transmembrane region" description="Helical" evidence="11">
    <location>
        <begin position="1530"/>
        <end position="1552"/>
    </location>
</feature>
<feature type="domain" description="ABC transporter" evidence="12">
    <location>
        <begin position="1942"/>
        <end position="2171"/>
    </location>
</feature>
<feature type="transmembrane region" description="Helical" evidence="11">
    <location>
        <begin position="826"/>
        <end position="845"/>
    </location>
</feature>
<evidence type="ECO:0000313" key="15">
    <source>
        <dbReference type="Proteomes" id="UP000195402"/>
    </source>
</evidence>
<accession>A0A200Q3R5</accession>
<dbReference type="PROSITE" id="PS00211">
    <property type="entry name" value="ABC_TRANSPORTER_1"/>
    <property type="match status" value="2"/>
</dbReference>
<dbReference type="Gene3D" id="3.40.50.300">
    <property type="entry name" value="P-loop containing nucleotide triphosphate hydrolases"/>
    <property type="match status" value="4"/>
</dbReference>
<feature type="transmembrane region" description="Helical" evidence="11">
    <location>
        <begin position="148"/>
        <end position="173"/>
    </location>
</feature>
<keyword evidence="8" id="KW-1278">Translocase</keyword>
<proteinExistence type="inferred from homology"/>
<dbReference type="Pfam" id="PF00005">
    <property type="entry name" value="ABC_tran"/>
    <property type="match status" value="4"/>
</dbReference>
<evidence type="ECO:0000256" key="2">
    <source>
        <dbReference type="ARBA" id="ARBA00009726"/>
    </source>
</evidence>
<dbReference type="OrthoDB" id="6500128at2759"/>
<dbReference type="CDD" id="cd03244">
    <property type="entry name" value="ABCC_MRP_domain2"/>
    <property type="match status" value="2"/>
</dbReference>
<evidence type="ECO:0000313" key="14">
    <source>
        <dbReference type="EMBL" id="OVA05092.1"/>
    </source>
</evidence>
<name>A0A200Q3R5_MACCD</name>
<feature type="transmembrane region" description="Helical" evidence="11">
    <location>
        <begin position="34"/>
        <end position="60"/>
    </location>
</feature>
<feature type="transmembrane region" description="Helical" evidence="11">
    <location>
        <begin position="1077"/>
        <end position="1098"/>
    </location>
</feature>
<dbReference type="PROSITE" id="PS50929">
    <property type="entry name" value="ABC_TM1F"/>
    <property type="match status" value="4"/>
</dbReference>
<dbReference type="InterPro" id="IPR011527">
    <property type="entry name" value="ABC1_TM_dom"/>
</dbReference>
<feature type="transmembrane region" description="Helical" evidence="11">
    <location>
        <begin position="1669"/>
        <end position="1689"/>
    </location>
</feature>
<keyword evidence="4 11" id="KW-0812">Transmembrane</keyword>
<dbReference type="SUPFAM" id="SSF90123">
    <property type="entry name" value="ABC transporter transmembrane region"/>
    <property type="match status" value="4"/>
</dbReference>
<feature type="transmembrane region" description="Helical" evidence="11">
    <location>
        <begin position="2261"/>
        <end position="2282"/>
    </location>
</feature>
<dbReference type="GO" id="GO:0016020">
    <property type="term" value="C:membrane"/>
    <property type="evidence" value="ECO:0007669"/>
    <property type="project" value="UniProtKB-SubCell"/>
</dbReference>
<feature type="domain" description="ABC transmembrane type-1" evidence="13">
    <location>
        <begin position="2234"/>
        <end position="2503"/>
    </location>
</feature>
<dbReference type="InterPro" id="IPR027417">
    <property type="entry name" value="P-loop_NTPase"/>
</dbReference>
<dbReference type="SMART" id="SM00382">
    <property type="entry name" value="AAA"/>
    <property type="match status" value="4"/>
</dbReference>
<dbReference type="FunFam" id="3.40.50.300:FF:000997">
    <property type="entry name" value="Multidrug resistance-associated protein 1"/>
    <property type="match status" value="1"/>
</dbReference>
<dbReference type="PROSITE" id="PS50893">
    <property type="entry name" value="ABC_TRANSPORTER_2"/>
    <property type="match status" value="4"/>
</dbReference>
<evidence type="ECO:0000256" key="4">
    <source>
        <dbReference type="ARBA" id="ARBA00022692"/>
    </source>
</evidence>
<dbReference type="EMBL" id="MVGT01003175">
    <property type="protein sequence ID" value="OVA05092.1"/>
    <property type="molecule type" value="Genomic_DNA"/>
</dbReference>
<keyword evidence="15" id="KW-1185">Reference proteome</keyword>
<evidence type="ECO:0000259" key="12">
    <source>
        <dbReference type="PROSITE" id="PS50893"/>
    </source>
</evidence>
<dbReference type="FunFam" id="1.20.1560.10:FF:000002">
    <property type="entry name" value="ABC transporter C family member 5"/>
    <property type="match status" value="2"/>
</dbReference>
<keyword evidence="6" id="KW-0547">Nucleotide-binding</keyword>
<evidence type="ECO:0000259" key="13">
    <source>
        <dbReference type="PROSITE" id="PS50929"/>
    </source>
</evidence>
<dbReference type="CDD" id="cd18579">
    <property type="entry name" value="ABC_6TM_ABCC_D1"/>
    <property type="match status" value="1"/>
</dbReference>
<dbReference type="InterPro" id="IPR044726">
    <property type="entry name" value="ABCC_6TM_D2"/>
</dbReference>
<comment type="caution">
    <text evidence="14">The sequence shown here is derived from an EMBL/GenBank/DDBJ whole genome shotgun (WGS) entry which is preliminary data.</text>
</comment>
<feature type="transmembrane region" description="Helical" evidence="11">
    <location>
        <begin position="2223"/>
        <end position="2241"/>
    </location>
</feature>
<organism evidence="14 15">
    <name type="scientific">Macleaya cordata</name>
    <name type="common">Five-seeded plume-poppy</name>
    <name type="synonym">Bocconia cordata</name>
    <dbReference type="NCBI Taxonomy" id="56857"/>
    <lineage>
        <taxon>Eukaryota</taxon>
        <taxon>Viridiplantae</taxon>
        <taxon>Streptophyta</taxon>
        <taxon>Embryophyta</taxon>
        <taxon>Tracheophyta</taxon>
        <taxon>Spermatophyta</taxon>
        <taxon>Magnoliopsida</taxon>
        <taxon>Ranunculales</taxon>
        <taxon>Papaveraceae</taxon>
        <taxon>Papaveroideae</taxon>
        <taxon>Macleaya</taxon>
    </lineage>
</organism>
<comment type="similarity">
    <text evidence="2">Belongs to the ABC transporter superfamily. ABCC family. Conjugate transporter (TC 3.A.1.208) subfamily.</text>
</comment>
<dbReference type="InterPro" id="IPR050173">
    <property type="entry name" value="ABC_transporter_C-like"/>
</dbReference>
<dbReference type="FunFam" id="3.40.50.300:FF:000923">
    <property type="entry name" value="ABC transporter C family member 10"/>
    <property type="match status" value="1"/>
</dbReference>
<keyword evidence="10 11" id="KW-0472">Membrane</keyword>
<keyword evidence="7" id="KW-0067">ATP-binding</keyword>
<dbReference type="InterPro" id="IPR036640">
    <property type="entry name" value="ABC1_TM_sf"/>
</dbReference>
<reference evidence="14 15" key="1">
    <citation type="journal article" date="2017" name="Mol. Plant">
        <title>The Genome of Medicinal Plant Macleaya cordata Provides New Insights into Benzylisoquinoline Alkaloids Metabolism.</title>
        <authorList>
            <person name="Liu X."/>
            <person name="Liu Y."/>
            <person name="Huang P."/>
            <person name="Ma Y."/>
            <person name="Qing Z."/>
            <person name="Tang Q."/>
            <person name="Cao H."/>
            <person name="Cheng P."/>
            <person name="Zheng Y."/>
            <person name="Yuan Z."/>
            <person name="Zhou Y."/>
            <person name="Liu J."/>
            <person name="Tang Z."/>
            <person name="Zhuo Y."/>
            <person name="Zhang Y."/>
            <person name="Yu L."/>
            <person name="Huang J."/>
            <person name="Yang P."/>
            <person name="Peng Q."/>
            <person name="Zhang J."/>
            <person name="Jiang W."/>
            <person name="Zhang Z."/>
            <person name="Lin K."/>
            <person name="Ro D.K."/>
            <person name="Chen X."/>
            <person name="Xiong X."/>
            <person name="Shang Y."/>
            <person name="Huang S."/>
            <person name="Zeng J."/>
        </authorList>
    </citation>
    <scope>NUCLEOTIDE SEQUENCE [LARGE SCALE GENOMIC DNA]</scope>
    <source>
        <strain evidence="15">cv. BLH2017</strain>
        <tissue evidence="14">Root</tissue>
    </source>
</reference>
<dbReference type="CDD" id="cd03250">
    <property type="entry name" value="ABCC_MRP_domain1"/>
    <property type="match status" value="2"/>
</dbReference>
<dbReference type="InterPro" id="IPR044746">
    <property type="entry name" value="ABCC_6TM_D1"/>
</dbReference>
<evidence type="ECO:0000256" key="10">
    <source>
        <dbReference type="ARBA" id="ARBA00023136"/>
    </source>
</evidence>
<feature type="domain" description="ABC transmembrane type-1" evidence="13">
    <location>
        <begin position="1800"/>
        <end position="1932"/>
    </location>
</feature>
<feature type="transmembrane region" description="Helical" evidence="11">
    <location>
        <begin position="2449"/>
        <end position="2468"/>
    </location>
</feature>
<dbReference type="CDD" id="cd18580">
    <property type="entry name" value="ABC_6TM_ABCC_D2"/>
    <property type="match status" value="2"/>
</dbReference>
<keyword evidence="3" id="KW-0813">Transport</keyword>
<dbReference type="InterPro" id="IPR056228">
    <property type="entry name" value="ABCC10-like_N"/>
</dbReference>
<dbReference type="InParanoid" id="A0A200Q3R5"/>
<dbReference type="Pfam" id="PF24358">
    <property type="entry name" value="ABCC10_N"/>
    <property type="match status" value="2"/>
</dbReference>
<dbReference type="FunFam" id="3.40.50.300:FF:000169">
    <property type="entry name" value="ABC transporter C family member 3"/>
    <property type="match status" value="2"/>
</dbReference>
<keyword evidence="5" id="KW-0677">Repeat</keyword>
<feature type="transmembrane region" description="Helical" evidence="11">
    <location>
        <begin position="1857"/>
        <end position="1876"/>
    </location>
</feature>
<feature type="transmembrane region" description="Helical" evidence="11">
    <location>
        <begin position="2351"/>
        <end position="2371"/>
    </location>
</feature>
<feature type="transmembrane region" description="Helical" evidence="11">
    <location>
        <begin position="1831"/>
        <end position="1851"/>
    </location>
</feature>
<dbReference type="SUPFAM" id="SSF52540">
    <property type="entry name" value="P-loop containing nucleoside triphosphate hydrolases"/>
    <property type="match status" value="4"/>
</dbReference>
<dbReference type="GO" id="GO:0005524">
    <property type="term" value="F:ATP binding"/>
    <property type="evidence" value="ECO:0007669"/>
    <property type="project" value="UniProtKB-KW"/>
</dbReference>
<dbReference type="Proteomes" id="UP000195402">
    <property type="component" value="Unassembled WGS sequence"/>
</dbReference>
<dbReference type="OMA" id="DHGPYIL"/>
<evidence type="ECO:0000256" key="6">
    <source>
        <dbReference type="ARBA" id="ARBA00022741"/>
    </source>
</evidence>
<feature type="transmembrane region" description="Helical" evidence="11">
    <location>
        <begin position="80"/>
        <end position="104"/>
    </location>
</feature>
<evidence type="ECO:0000256" key="8">
    <source>
        <dbReference type="ARBA" id="ARBA00022967"/>
    </source>
</evidence>
<sequence length="2782" mass="312011">MMEALWTVFCGKSECSFIAGKECSSGFSVFGYSLYPYSCINNFLVISIDILLFLVTLLNFTLMKSSRRVQIPTRFQGFSFLHLCSAITNCVLGLLYMGLGVWILEEKLRKFQTILPLHWWLVVLVHGSTCLSLGLVLSFNGGKLSKTFLMICSVLACIVGVLLCVPSLLVIIGGKEIETILDVLMFPGVILLLMGKDKILQDDDIPRVRKADRAETCYLLFMEQMEKIKQTRQSSPPSVLWIIVLCHWKEILVSGFFALLSVLTVSSGPLLLSAFIEVAEGKEAFKYEGYTLAGVIYQKQLRLSNTAKMTHSAGEIMNYVTVDAYRIGEFPFWLHQIWTTILQLCIALAILYHSMGLATLSTFVVVILTVLCTTPLAKLQHKYQTKLMVAQDERLKGTSEAFVNMKVLKLYAWEINFKNVIAKLRKEEYKWLSAVQLQKAYYGILFWSCPVLVSAVTFGTCYFLGVPLFASNVFTVVATLRLVQEPIRLFPNVVEAGIQAKVALSRIVNFLDASELQSGHIRQKCNKEELKHSVFIDSAIFSWEENSMKPTLRNINLEVKPGEKVAICGEVGSGKSTLLAAILGEVPIIGGTVQVYGKIAYVSQTAWIQTGTMRENILFGSTMDENQYQEAIEKCSLAKDLDMLPFGDLTEIGERGVNLSGGQKQRIQLARAIYRDADVYLLDDPFSAIDAQTATSLFNEYVIGALSGKTVLLVTHQVDFLPTFDSILFMSDGEIQHAAVYHQLLAFSKPFQDLVNAHKETVGSENLNEFASPQKFKTSKGEIMETYDERQLKASGGDQLIKDEERETGDMGLKPYKQYLNQNKGFVFFFLSNLCHLLFTVGQILQNAWMAAHIQDPSYSRLRLIVVYSAIGCCSVIFLLGRFFLVVLMGLKSSESLFSQLMSSLFRAPMSFYDSTPLGRIYTRVSSDLSIVDLDVPFSLGFAVGAAITTYSNFGVMVVLTWQLLFVCVLIVYMTIHLQRYYLATSKELMRINGTTKSMVANQLAESIAGAFIIRAFEEQDQFFAKYLDLVDKNASPFFHNFTAREWLFQRLEILCAVVLSSSALMMALLPPQTLGSGYIGMALSYGLSLNLFLVFSVQNQCALANHIVSVERLNQYMHIPSEAPEVIEGNRPKSDWPTIGEVQIHDLKIRYRPNAPLVLRGISCTLEGGHKIGIVGRTGSGKTTLISALFRLVEPTEGKIIIDGLDISKIGLHDLRSHFGIIPQDPTLFHGSVRYNLDPLSHHTDQELWEVLEKCQLRDAVNEKEESLDSLVVEDGSNWSMGQRQLFALGRALLRKIRILVLDEATASIDNATDMILQKTIRSEFANCTVITVAHRIPTVMDSTMVLGISDGKLVEFDKPTELMKREGSLFRQLVNEYWSHTANTNIHAGHPPKPILLLGVVLQNTGGHQPINHKQTEGYETGVREQRCRERECWCPNKISVTHTQISSFSLHFLFSTAQLLSSLSVECNCASKEGKEFDSTIVMEGGIMVETLYTVFCGKSDCLSTTGKESSSGFATSCYFGYPSLCINHVLVISVDILVFFILSLNFINMRSSRRVYIPTQFQGFSPLQIFSAIFNGGMGLFYMGFGIWILEENIRNFQTLLPLHSWIVVLIHGCTWMLLGLAVSLKGRTLQQTVSRICLVLACMLAGVCCTSSLLVLIVEKEASIEIILGILMLPGLILLLLCVLKGYKKAEIDQTINSSLYTALNYKDTGNREIDSDEYVTPFSKAGFLSRMSFWWINPLMKMGKVKILQDDDIPWVRKVDRAESCYLLFMEKLDKQKQTRQSSPASILWTIKQLRLSNSAKMIHSAGEIMNYVIIDAYRIGEFPYWLHHTWTTIVQLCIALAIFYHSVGLATISTVILLILTMLCITLLAKLQNKYQTKLMGAQGERLRGTSEAFVNMKVLKLYAWESHFRNVLEKLRKEEYKWQKCSKEELKRSIFIESAYLSWEENRMKPTLRNINLEVKPGEKVAICGEVGSGKSTLLAAILGEVPTSGGIVQVYGKIAYVSQSAWVQTGTIRDNILFGSTMDANRYQEALEKCSLTKDLDMLPFGDLTEIGERGVTLSGGQKQRIQLARAIYRDADVYLLDDPFSAIDAQTATSLFNEYVMGALSGKTVLLVTHQLMSDGEILHAAAYDQLLACSKEFQDLVNAHKDTVGSERLDEIFSPQKFKTSKGEIMKTYNEKQVKSSLGDQLVKHEERETGDMGLKPYKQYLNQNKGYLYFSMANLSHLIFIAGQILQNSWMATHVQDPNFSRLRLILVCSAIGCCSILFLLFRSFLSVQMGLESSKSLFSQLMSSLFHAPMSFYDSTPLGRIYTRVSSDLSIIDLDFPFNLCLTVFAAIVTYSNLGVLVVITWQLLLVVILIVYVTMRIQRYYFATAKELMRINCTTKSLVVNHLAESIAGAMTIRAFDEEDQLFSKYLYVVDKNASPFFHNFTTNEWLMQRLKILCAIVLSSSALIMSLLLPKTLSSGLIGMALSYGLSLNASFAFSIQNQCVLENNIVSMERLNQYMHIPSEAPEVIEGNRPISCWPTVGKVEIHDLKIRYRPNAPLVLRGISCTFEGGHKIGIVGRTGSGKTTLISALFRLVEPTGGKIIIDGLDISKIGLYDLRSHFGIIPQDPTLFHGSVRYNLDPLSQHTDQELWEVLEKCQLREAVSVKEESLDSLVVEDGSNWSMGQRQLFALGRALLRRSRILVLDEATASIDNATDMILQKTIRKEFANCTVITVAHRIPTVMDSTMVLGISDGKLVEFDKPEELMKREGSLFRQLVNEYWSHTQN</sequence>
<feature type="transmembrane region" description="Helical" evidence="11">
    <location>
        <begin position="341"/>
        <end position="372"/>
    </location>
</feature>
<gene>
    <name evidence="14" type="ORF">BVC80_8943g16</name>
</gene>
<feature type="transmembrane region" description="Helical" evidence="11">
    <location>
        <begin position="865"/>
        <end position="891"/>
    </location>
</feature>
<protein>
    <submittedName>
        <fullName evidence="14">ABC transporter</fullName>
    </submittedName>
</protein>
<dbReference type="InterPro" id="IPR003593">
    <property type="entry name" value="AAA+_ATPase"/>
</dbReference>
<feature type="domain" description="ABC transporter" evidence="12">
    <location>
        <begin position="1143"/>
        <end position="1377"/>
    </location>
</feature>
<feature type="domain" description="ABC transporter" evidence="12">
    <location>
        <begin position="534"/>
        <end position="757"/>
    </location>
</feature>
<feature type="domain" description="ABC transporter" evidence="12">
    <location>
        <begin position="2540"/>
        <end position="2774"/>
    </location>
</feature>
<feature type="domain" description="ABC transmembrane type-1" evidence="13">
    <location>
        <begin position="296"/>
        <end position="499"/>
    </location>
</feature>
<dbReference type="Pfam" id="PF00664">
    <property type="entry name" value="ABC_membrane"/>
    <property type="match status" value="4"/>
</dbReference>
<feature type="transmembrane region" description="Helical" evidence="11">
    <location>
        <begin position="116"/>
        <end position="136"/>
    </location>
</feature>
<dbReference type="Gene3D" id="1.20.1560.10">
    <property type="entry name" value="ABC transporter type 1, transmembrane domain"/>
    <property type="match status" value="4"/>
</dbReference>
<evidence type="ECO:0000256" key="9">
    <source>
        <dbReference type="ARBA" id="ARBA00022989"/>
    </source>
</evidence>
<dbReference type="GO" id="GO:0140359">
    <property type="term" value="F:ABC-type transporter activity"/>
    <property type="evidence" value="ECO:0007669"/>
    <property type="project" value="InterPro"/>
</dbReference>
<keyword evidence="9 11" id="KW-1133">Transmembrane helix</keyword>
<dbReference type="FunFam" id="1.20.1560.10:FF:000003">
    <property type="entry name" value="ABC transporter C family member 10"/>
    <property type="match status" value="1"/>
</dbReference>
<dbReference type="GO" id="GO:0016887">
    <property type="term" value="F:ATP hydrolysis activity"/>
    <property type="evidence" value="ECO:0007669"/>
    <property type="project" value="InterPro"/>
</dbReference>
<evidence type="ECO:0000256" key="1">
    <source>
        <dbReference type="ARBA" id="ARBA00004141"/>
    </source>
</evidence>